<dbReference type="InterPro" id="IPR000843">
    <property type="entry name" value="HTH_LacI"/>
</dbReference>
<dbReference type="EMBL" id="QGTQ01000018">
    <property type="protein sequence ID" value="PWV98467.1"/>
    <property type="molecule type" value="Genomic_DNA"/>
</dbReference>
<name>A0A2V2YSB7_9BACL</name>
<dbReference type="InterPro" id="IPR046335">
    <property type="entry name" value="LacI/GalR-like_sensor"/>
</dbReference>
<dbReference type="GO" id="GO:0003700">
    <property type="term" value="F:DNA-binding transcription factor activity"/>
    <property type="evidence" value="ECO:0007669"/>
    <property type="project" value="TreeGrafter"/>
</dbReference>
<dbReference type="InterPro" id="IPR028082">
    <property type="entry name" value="Peripla_BP_I"/>
</dbReference>
<dbReference type="PANTHER" id="PTHR30146:SF149">
    <property type="entry name" value="HTH-TYPE TRANSCRIPTIONAL REGULATOR EBGR"/>
    <property type="match status" value="1"/>
</dbReference>
<keyword evidence="2" id="KW-0238">DNA-binding</keyword>
<reference evidence="5 6" key="1">
    <citation type="submission" date="2018-05" db="EMBL/GenBank/DDBJ databases">
        <title>Genomic Encyclopedia of Type Strains, Phase III (KMG-III): the genomes of soil and plant-associated and newly described type strains.</title>
        <authorList>
            <person name="Whitman W."/>
        </authorList>
    </citation>
    <scope>NUCLEOTIDE SEQUENCE [LARGE SCALE GENOMIC DNA]</scope>
    <source>
        <strain evidence="5 6">CECT 5696</strain>
    </source>
</reference>
<accession>A0A2V2YSB7</accession>
<evidence type="ECO:0000256" key="2">
    <source>
        <dbReference type="ARBA" id="ARBA00023125"/>
    </source>
</evidence>
<proteinExistence type="predicted"/>
<dbReference type="Gene3D" id="1.10.260.40">
    <property type="entry name" value="lambda repressor-like DNA-binding domains"/>
    <property type="match status" value="1"/>
</dbReference>
<dbReference type="InterPro" id="IPR010982">
    <property type="entry name" value="Lambda_DNA-bd_dom_sf"/>
</dbReference>
<dbReference type="SUPFAM" id="SSF53822">
    <property type="entry name" value="Periplasmic binding protein-like I"/>
    <property type="match status" value="1"/>
</dbReference>
<dbReference type="PROSITE" id="PS50932">
    <property type="entry name" value="HTH_LACI_2"/>
    <property type="match status" value="1"/>
</dbReference>
<dbReference type="Pfam" id="PF13377">
    <property type="entry name" value="Peripla_BP_3"/>
    <property type="match status" value="1"/>
</dbReference>
<evidence type="ECO:0000313" key="6">
    <source>
        <dbReference type="Proteomes" id="UP000246635"/>
    </source>
</evidence>
<evidence type="ECO:0000313" key="5">
    <source>
        <dbReference type="EMBL" id="PWV98467.1"/>
    </source>
</evidence>
<sequence>MSVTIKDISKQVGVSYSTVAKALNNSPLVKESTKRKVMEAAEALGYTPNLAARSLVTKRTGLVGIVWPGIDRAALSSLVTSIQRRLAEKGLTALLSIHEPQEAIATFENLRADAILLFEESTADIIARPSHRRTPMISIGMPIKPGVPYVDMNRREAIRLAVETLAGKGYERIAYIGPYAEASMQQQEKWIGFKEGLHQAGITFQEEWIIDSRGLLWQDGYRAAKQMLKLSERPTAVISGSYDLAAGIIRAFQGEGLSVPQDIAIISYDHIPHMEQLEIPISAVGVAEADIATAVTDTLLRAIESIDNVSDRTSLTPAYIHRESD</sequence>
<evidence type="ECO:0000256" key="1">
    <source>
        <dbReference type="ARBA" id="ARBA00023015"/>
    </source>
</evidence>
<dbReference type="Pfam" id="PF00356">
    <property type="entry name" value="LacI"/>
    <property type="match status" value="1"/>
</dbReference>
<feature type="domain" description="HTH lacI-type" evidence="4">
    <location>
        <begin position="3"/>
        <end position="57"/>
    </location>
</feature>
<keyword evidence="3" id="KW-0804">Transcription</keyword>
<dbReference type="SMART" id="SM00354">
    <property type="entry name" value="HTH_LACI"/>
    <property type="match status" value="1"/>
</dbReference>
<organism evidence="5 6">
    <name type="scientific">Paenibacillus cellulosilyticus</name>
    <dbReference type="NCBI Taxonomy" id="375489"/>
    <lineage>
        <taxon>Bacteria</taxon>
        <taxon>Bacillati</taxon>
        <taxon>Bacillota</taxon>
        <taxon>Bacilli</taxon>
        <taxon>Bacillales</taxon>
        <taxon>Paenibacillaceae</taxon>
        <taxon>Paenibacillus</taxon>
    </lineage>
</organism>
<dbReference type="GO" id="GO:0000976">
    <property type="term" value="F:transcription cis-regulatory region binding"/>
    <property type="evidence" value="ECO:0007669"/>
    <property type="project" value="TreeGrafter"/>
</dbReference>
<protein>
    <submittedName>
        <fullName evidence="5">LacI family transcriptional regulator</fullName>
    </submittedName>
</protein>
<dbReference type="SUPFAM" id="SSF47413">
    <property type="entry name" value="lambda repressor-like DNA-binding domains"/>
    <property type="match status" value="1"/>
</dbReference>
<keyword evidence="6" id="KW-1185">Reference proteome</keyword>
<dbReference type="Gene3D" id="3.40.50.2300">
    <property type="match status" value="2"/>
</dbReference>
<dbReference type="Proteomes" id="UP000246635">
    <property type="component" value="Unassembled WGS sequence"/>
</dbReference>
<dbReference type="CDD" id="cd01392">
    <property type="entry name" value="HTH_LacI"/>
    <property type="match status" value="1"/>
</dbReference>
<evidence type="ECO:0000256" key="3">
    <source>
        <dbReference type="ARBA" id="ARBA00023163"/>
    </source>
</evidence>
<evidence type="ECO:0000259" key="4">
    <source>
        <dbReference type="PROSITE" id="PS50932"/>
    </source>
</evidence>
<gene>
    <name evidence="5" type="ORF">DFQ01_118102</name>
</gene>
<keyword evidence="1" id="KW-0805">Transcription regulation</keyword>
<dbReference type="RefSeq" id="WP_174812444.1">
    <property type="nucleotide sequence ID" value="NZ_CP054609.1"/>
</dbReference>
<dbReference type="PANTHER" id="PTHR30146">
    <property type="entry name" value="LACI-RELATED TRANSCRIPTIONAL REPRESSOR"/>
    <property type="match status" value="1"/>
</dbReference>
<dbReference type="AlphaFoldDB" id="A0A2V2YSB7"/>
<comment type="caution">
    <text evidence="5">The sequence shown here is derived from an EMBL/GenBank/DDBJ whole genome shotgun (WGS) entry which is preliminary data.</text>
</comment>